<dbReference type="EMBL" id="AMLP01000251">
    <property type="protein sequence ID" value="ELS51058.1"/>
    <property type="molecule type" value="Genomic_DNA"/>
</dbReference>
<accession>L8P4L0</accession>
<dbReference type="FunFam" id="3.10.20.30:FF:000020">
    <property type="entry name" value="Xanthine dehydrogenase iron-sulfur subunit"/>
    <property type="match status" value="1"/>
</dbReference>
<dbReference type="FunFam" id="1.10.150.120:FF:000003">
    <property type="entry name" value="Carbon monoxide dehydrogenase, small subunit"/>
    <property type="match status" value="1"/>
</dbReference>
<dbReference type="PROSITE" id="PS00197">
    <property type="entry name" value="2FE2S_FER_1"/>
    <property type="match status" value="1"/>
</dbReference>
<comment type="pathway">
    <text evidence="6">Alkaloid degradation; nicotine degradation.</text>
</comment>
<dbReference type="GO" id="GO:0051537">
    <property type="term" value="F:2 iron, 2 sulfur cluster binding"/>
    <property type="evidence" value="ECO:0007669"/>
    <property type="project" value="UniProtKB-KW"/>
</dbReference>
<dbReference type="Gene3D" id="1.10.150.120">
    <property type="entry name" value="[2Fe-2S]-binding domain"/>
    <property type="match status" value="1"/>
</dbReference>
<name>L8P4L0_STRVR</name>
<feature type="domain" description="2Fe-2S ferredoxin-type" evidence="7">
    <location>
        <begin position="2"/>
        <end position="78"/>
    </location>
</feature>
<dbReference type="InterPro" id="IPR006058">
    <property type="entry name" value="2Fe2S_fd_BS"/>
</dbReference>
<evidence type="ECO:0000259" key="7">
    <source>
        <dbReference type="PROSITE" id="PS51085"/>
    </source>
</evidence>
<dbReference type="RefSeq" id="WP_004003451.1">
    <property type="nucleotide sequence ID" value="NZ_AMLP01000251.1"/>
</dbReference>
<dbReference type="InterPro" id="IPR036884">
    <property type="entry name" value="2Fe-2S-bd_dom_sf"/>
</dbReference>
<evidence type="ECO:0000256" key="5">
    <source>
        <dbReference type="ARBA" id="ARBA00023014"/>
    </source>
</evidence>
<comment type="caution">
    <text evidence="8">The sequence shown here is derived from an EMBL/GenBank/DDBJ whole genome shotgun (WGS) entry which is preliminary data.</text>
</comment>
<dbReference type="InterPro" id="IPR001041">
    <property type="entry name" value="2Fe-2S_ferredoxin-type"/>
</dbReference>
<dbReference type="GO" id="GO:0046872">
    <property type="term" value="F:metal ion binding"/>
    <property type="evidence" value="ECO:0007669"/>
    <property type="project" value="UniProtKB-KW"/>
</dbReference>
<dbReference type="PANTHER" id="PTHR44379">
    <property type="entry name" value="OXIDOREDUCTASE WITH IRON-SULFUR SUBUNIT"/>
    <property type="match status" value="1"/>
</dbReference>
<dbReference type="Gene3D" id="3.10.20.30">
    <property type="match status" value="1"/>
</dbReference>
<dbReference type="GO" id="GO:0016491">
    <property type="term" value="F:oxidoreductase activity"/>
    <property type="evidence" value="ECO:0007669"/>
    <property type="project" value="UniProtKB-KW"/>
</dbReference>
<evidence type="ECO:0000256" key="2">
    <source>
        <dbReference type="ARBA" id="ARBA00022723"/>
    </source>
</evidence>
<dbReference type="CDD" id="cd00207">
    <property type="entry name" value="fer2"/>
    <property type="match status" value="1"/>
</dbReference>
<dbReference type="InterPro" id="IPR051452">
    <property type="entry name" value="Diverse_Oxidoreductases"/>
</dbReference>
<evidence type="ECO:0000313" key="8">
    <source>
        <dbReference type="EMBL" id="ELS51058.1"/>
    </source>
</evidence>
<evidence type="ECO:0000256" key="1">
    <source>
        <dbReference type="ARBA" id="ARBA00022714"/>
    </source>
</evidence>
<evidence type="ECO:0000313" key="9">
    <source>
        <dbReference type="Proteomes" id="UP000011205"/>
    </source>
</evidence>
<keyword evidence="3" id="KW-0560">Oxidoreductase</keyword>
<dbReference type="Pfam" id="PF00111">
    <property type="entry name" value="Fer2"/>
    <property type="match status" value="1"/>
</dbReference>
<dbReference type="PANTHER" id="PTHR44379:SF5">
    <property type="entry name" value="OXIDOREDUCTASE WITH IRON-SULFUR SUBUNIT"/>
    <property type="match status" value="1"/>
</dbReference>
<keyword evidence="1" id="KW-0001">2Fe-2S</keyword>
<dbReference type="Proteomes" id="UP000011205">
    <property type="component" value="Unassembled WGS sequence"/>
</dbReference>
<keyword evidence="4" id="KW-0408">Iron</keyword>
<evidence type="ECO:0000256" key="3">
    <source>
        <dbReference type="ARBA" id="ARBA00023002"/>
    </source>
</evidence>
<dbReference type="PROSITE" id="PS51085">
    <property type="entry name" value="2FE2S_FER_2"/>
    <property type="match status" value="1"/>
</dbReference>
<organism evidence="8 9">
    <name type="scientific">Streptomyces viridochromogenes Tue57</name>
    <dbReference type="NCBI Taxonomy" id="1160705"/>
    <lineage>
        <taxon>Bacteria</taxon>
        <taxon>Bacillati</taxon>
        <taxon>Actinomycetota</taxon>
        <taxon>Actinomycetes</taxon>
        <taxon>Kitasatosporales</taxon>
        <taxon>Streptomycetaceae</taxon>
        <taxon>Streptomyces</taxon>
    </lineage>
</organism>
<keyword evidence="5" id="KW-0411">Iron-sulfur</keyword>
<dbReference type="InterPro" id="IPR012675">
    <property type="entry name" value="Beta-grasp_dom_sf"/>
</dbReference>
<reference evidence="8 9" key="1">
    <citation type="journal article" date="2013" name="Genome Announc.">
        <title>Draft Genome Sequence of Streptomyces viridochromogenes Strain Tu57, Producer of Avilamycin.</title>
        <authorList>
            <person name="Gruning B.A."/>
            <person name="Erxleben A."/>
            <person name="Hahnlein A."/>
            <person name="Gunther S."/>
        </authorList>
    </citation>
    <scope>NUCLEOTIDE SEQUENCE [LARGE SCALE GENOMIC DNA]</scope>
    <source>
        <strain evidence="8 9">Tue57</strain>
    </source>
</reference>
<dbReference type="InterPro" id="IPR002888">
    <property type="entry name" value="2Fe-2S-bd"/>
</dbReference>
<sequence length="173" mass="18040">MPEVSITVNGVSHRIDVDVRLLLVEALREVLGLAGPKVGCRTGDCGACTVSVDGRAKKSCLSLAVAADGSDVTTLDGLADGDEPHPLQRAFCEEYAFQCGYCLSGMLFAARELLAVTPDPSDDEIGVALRGNLCRCTGYQNIVRAVRSAARAMAPSAAPADRASSSGDRGVLR</sequence>
<proteinExistence type="predicted"/>
<dbReference type="SUPFAM" id="SSF47741">
    <property type="entry name" value="CO dehydrogenase ISP C-domain like"/>
    <property type="match status" value="1"/>
</dbReference>
<gene>
    <name evidence="8" type="ORF">STVIR_7987</name>
</gene>
<dbReference type="Pfam" id="PF01799">
    <property type="entry name" value="Fer2_2"/>
    <property type="match status" value="1"/>
</dbReference>
<dbReference type="PATRIC" id="fig|1160705.3.peg.7896"/>
<dbReference type="AlphaFoldDB" id="L8P4L0"/>
<evidence type="ECO:0000256" key="4">
    <source>
        <dbReference type="ARBA" id="ARBA00023004"/>
    </source>
</evidence>
<evidence type="ECO:0000256" key="6">
    <source>
        <dbReference type="ARBA" id="ARBA00060707"/>
    </source>
</evidence>
<protein>
    <submittedName>
        <fullName evidence="8">Putative 2Fe-2S iron-sulfur cluster binding domain-containing protein</fullName>
    </submittedName>
</protein>
<dbReference type="InterPro" id="IPR036010">
    <property type="entry name" value="2Fe-2S_ferredoxin-like_sf"/>
</dbReference>
<keyword evidence="2" id="KW-0479">Metal-binding</keyword>
<dbReference type="SUPFAM" id="SSF54292">
    <property type="entry name" value="2Fe-2S ferredoxin-like"/>
    <property type="match status" value="1"/>
</dbReference>